<dbReference type="EMBL" id="BK015545">
    <property type="protein sequence ID" value="DAE12247.1"/>
    <property type="molecule type" value="Genomic_DNA"/>
</dbReference>
<reference evidence="2" key="1">
    <citation type="journal article" date="2021" name="Proc. Natl. Acad. Sci. U.S.A.">
        <title>A Catalog of Tens of Thousands of Viruses from Human Metagenomes Reveals Hidden Associations with Chronic Diseases.</title>
        <authorList>
            <person name="Tisza M.J."/>
            <person name="Buck C.B."/>
        </authorList>
    </citation>
    <scope>NUCLEOTIDE SEQUENCE</scope>
    <source>
        <strain evidence="2">CtuAx8</strain>
    </source>
</reference>
<name>A0A8S5PYX9_9CAUD</name>
<evidence type="ECO:0000256" key="1">
    <source>
        <dbReference type="SAM" id="Phobius"/>
    </source>
</evidence>
<accession>A0A8S5PYX9</accession>
<sequence length="144" mass="16738">MYVKVKQFTEKYPWCVPVILIIVCVLCVWFYTNRSSNIDTTGIRNAENELRHAREYNQQAIDYNQRIGNAIESSQTLNERTEERINRSVELNQRTEDAINRSTELTTEARADAERAKVIIGESRNILERAKERNTQSQDGATQK</sequence>
<organism evidence="2">
    <name type="scientific">Myoviridae sp. ctuAx8</name>
    <dbReference type="NCBI Taxonomy" id="2825199"/>
    <lineage>
        <taxon>Viruses</taxon>
        <taxon>Duplodnaviria</taxon>
        <taxon>Heunggongvirae</taxon>
        <taxon>Uroviricota</taxon>
        <taxon>Caudoviricetes</taxon>
    </lineage>
</organism>
<keyword evidence="1" id="KW-0812">Transmembrane</keyword>
<keyword evidence="1" id="KW-0472">Membrane</keyword>
<protein>
    <submittedName>
        <fullName evidence="2">YebO-like protein</fullName>
    </submittedName>
</protein>
<feature type="transmembrane region" description="Helical" evidence="1">
    <location>
        <begin position="12"/>
        <end position="31"/>
    </location>
</feature>
<evidence type="ECO:0000313" key="2">
    <source>
        <dbReference type="EMBL" id="DAE12247.1"/>
    </source>
</evidence>
<keyword evidence="1" id="KW-1133">Transmembrane helix</keyword>
<proteinExistence type="predicted"/>